<comment type="caution">
    <text evidence="4">The sequence shown here is derived from an EMBL/GenBank/DDBJ whole genome shotgun (WGS) entry which is preliminary data.</text>
</comment>
<name>A0ABV4U2J3_9BACT</name>
<comment type="pathway">
    <text evidence="1">Sulfur metabolism; hydrogen sulfide biosynthesis; sulfite from sulfate: step 1/3.</text>
</comment>
<dbReference type="SUPFAM" id="SSF52374">
    <property type="entry name" value="Nucleotidylyl transferase"/>
    <property type="match status" value="1"/>
</dbReference>
<dbReference type="InterPro" id="IPR015947">
    <property type="entry name" value="PUA-like_sf"/>
</dbReference>
<dbReference type="InterPro" id="IPR024951">
    <property type="entry name" value="Sulfurylase_cat_dom"/>
</dbReference>
<keyword evidence="4" id="KW-0808">Transferase</keyword>
<dbReference type="Gene3D" id="3.40.50.620">
    <property type="entry name" value="HUPs"/>
    <property type="match status" value="1"/>
</dbReference>
<evidence type="ECO:0000259" key="2">
    <source>
        <dbReference type="Pfam" id="PF01747"/>
    </source>
</evidence>
<feature type="domain" description="Sulphate adenylyltransferase catalytic" evidence="2">
    <location>
        <begin position="177"/>
        <end position="411"/>
    </location>
</feature>
<accession>A0ABV4U2J3</accession>
<dbReference type="SUPFAM" id="SSF88697">
    <property type="entry name" value="PUA domain-like"/>
    <property type="match status" value="1"/>
</dbReference>
<evidence type="ECO:0000313" key="4">
    <source>
        <dbReference type="EMBL" id="MFA9477400.1"/>
    </source>
</evidence>
<evidence type="ECO:0000259" key="3">
    <source>
        <dbReference type="Pfam" id="PF14306"/>
    </source>
</evidence>
<dbReference type="EMBL" id="JBGUBD010000002">
    <property type="protein sequence ID" value="MFA9477400.1"/>
    <property type="molecule type" value="Genomic_DNA"/>
</dbReference>
<dbReference type="PANTHER" id="PTHR43509">
    <property type="match status" value="1"/>
</dbReference>
<dbReference type="PANTHER" id="PTHR43509:SF1">
    <property type="entry name" value="SULFATE ADENYLYLTRANSFERASE"/>
    <property type="match status" value="1"/>
</dbReference>
<dbReference type="GO" id="GO:0016779">
    <property type="term" value="F:nucleotidyltransferase activity"/>
    <property type="evidence" value="ECO:0007669"/>
    <property type="project" value="UniProtKB-KW"/>
</dbReference>
<keyword evidence="4" id="KW-0548">Nucleotidyltransferase</keyword>
<organism evidence="4 5">
    <name type="scientific">Natronomicrosphaera hydrolytica</name>
    <dbReference type="NCBI Taxonomy" id="3242702"/>
    <lineage>
        <taxon>Bacteria</taxon>
        <taxon>Pseudomonadati</taxon>
        <taxon>Planctomycetota</taxon>
        <taxon>Phycisphaerae</taxon>
        <taxon>Phycisphaerales</taxon>
        <taxon>Phycisphaeraceae</taxon>
        <taxon>Natronomicrosphaera</taxon>
    </lineage>
</organism>
<dbReference type="RefSeq" id="WP_425344325.1">
    <property type="nucleotide sequence ID" value="NZ_JBGUBD010000002.1"/>
</dbReference>
<dbReference type="InterPro" id="IPR025980">
    <property type="entry name" value="ATP-Sase_PUA-like_dom"/>
</dbReference>
<dbReference type="InterPro" id="IPR014729">
    <property type="entry name" value="Rossmann-like_a/b/a_fold"/>
</dbReference>
<dbReference type="Gene3D" id="3.10.400.10">
    <property type="entry name" value="Sulfate adenylyltransferase"/>
    <property type="match status" value="1"/>
</dbReference>
<feature type="domain" description="ATP-sulfurylase PUA-like" evidence="3">
    <location>
        <begin position="7"/>
        <end position="167"/>
    </location>
</feature>
<proteinExistence type="predicted"/>
<sequence>MSQAGLIAPHGGTLVNRTTDDPAGLKAKAQGLPTVALSAADLSTVYRMADGTLSPLTGPMNQDVYERVLDTHTIEHNGKKLAWSIPLAFPVTGEQAGSLKAGQTVALTDPSGEVVALLDVQSVFEWDKPRYIKSVYGTDRTDHPGADMVLKNDADKSHLIGGELTALPQPKNPHFGQYVKTPNEVREILAGKGWDAAVAFQTRNPLHRAHEYALLYGLEELLRQGKNAGAVLNPLVGETKGDDVSAEIRMQTYETLIASGEFGEGDKDADLWAKVGGSILDRVLLLGLDIKMFYGGPSEAVMHAIYRQNMGYTHLIIGRKHADAPFHDGDAIWGDFDAQEIFENLPGELSIQPVKVGFAAYYESMGRVDLMENHKDEKPVFISGKQVRATLQKGEKVDERIMRPSTSEILAAAMKQTADA</sequence>
<reference evidence="4 5" key="1">
    <citation type="submission" date="2024-08" db="EMBL/GenBank/DDBJ databases">
        <title>Whole-genome sequencing of halo(alkali)philic microorganisms from hypersaline lakes.</title>
        <authorList>
            <person name="Sorokin D.Y."/>
            <person name="Merkel A.Y."/>
            <person name="Messina E."/>
            <person name="Yakimov M."/>
        </authorList>
    </citation>
    <scope>NUCLEOTIDE SEQUENCE [LARGE SCALE GENOMIC DNA]</scope>
    <source>
        <strain evidence="4 5">AB-hyl4</strain>
    </source>
</reference>
<protein>
    <submittedName>
        <fullName evidence="4">Sulfate adenylyltransferase</fullName>
    </submittedName>
</protein>
<gene>
    <name evidence="4" type="ORF">ACERK3_03725</name>
</gene>
<keyword evidence="5" id="KW-1185">Reference proteome</keyword>
<evidence type="ECO:0000313" key="5">
    <source>
        <dbReference type="Proteomes" id="UP001575105"/>
    </source>
</evidence>
<dbReference type="Proteomes" id="UP001575105">
    <property type="component" value="Unassembled WGS sequence"/>
</dbReference>
<dbReference type="Pfam" id="PF01747">
    <property type="entry name" value="ATP-sulfurylase"/>
    <property type="match status" value="1"/>
</dbReference>
<dbReference type="Pfam" id="PF14306">
    <property type="entry name" value="PUA_2"/>
    <property type="match status" value="1"/>
</dbReference>
<evidence type="ECO:0000256" key="1">
    <source>
        <dbReference type="ARBA" id="ARBA00005048"/>
    </source>
</evidence>